<gene>
    <name evidence="5" type="ORF">RRG08_035393</name>
</gene>
<accession>A0AAE1CS41</accession>
<evidence type="ECO:0000256" key="4">
    <source>
        <dbReference type="ARBA" id="ARBA00023136"/>
    </source>
</evidence>
<dbReference type="SUPFAM" id="SSF81338">
    <property type="entry name" value="Aquaporin-like"/>
    <property type="match status" value="1"/>
</dbReference>
<sequence length="177" mass="19907">MQGQSIDWRGIWLLTTGQEPGVDFVPPYVASLLFFAINMVSGIVLRTLSSAFLPQPIRGLVVDFLCTMEACAYFFENNFVLKYYGSLWFIIAIMGQCLVCSRTFGEGSENPVKALLQLLDNQISLLKAVAQITVQSLAGVASYRFARMVWSLDLIADHHEMVWSLDLISDHHEVWVL</sequence>
<reference evidence="5" key="1">
    <citation type="journal article" date="2023" name="G3 (Bethesda)">
        <title>A reference genome for the long-term kleptoplast-retaining sea slug Elysia crispata morphotype clarki.</title>
        <authorList>
            <person name="Eastman K.E."/>
            <person name="Pendleton A.L."/>
            <person name="Shaikh M.A."/>
            <person name="Suttiyut T."/>
            <person name="Ogas R."/>
            <person name="Tomko P."/>
            <person name="Gavelis G."/>
            <person name="Widhalm J.R."/>
            <person name="Wisecaver J.H."/>
        </authorList>
    </citation>
    <scope>NUCLEOTIDE SEQUENCE</scope>
    <source>
        <strain evidence="5">ECLA1</strain>
    </source>
</reference>
<organism evidence="5 6">
    <name type="scientific">Elysia crispata</name>
    <name type="common">lettuce slug</name>
    <dbReference type="NCBI Taxonomy" id="231223"/>
    <lineage>
        <taxon>Eukaryota</taxon>
        <taxon>Metazoa</taxon>
        <taxon>Spiralia</taxon>
        <taxon>Lophotrochozoa</taxon>
        <taxon>Mollusca</taxon>
        <taxon>Gastropoda</taxon>
        <taxon>Heterobranchia</taxon>
        <taxon>Euthyneura</taxon>
        <taxon>Panpulmonata</taxon>
        <taxon>Sacoglossa</taxon>
        <taxon>Placobranchoidea</taxon>
        <taxon>Plakobranchidae</taxon>
        <taxon>Elysia</taxon>
    </lineage>
</organism>
<evidence type="ECO:0000256" key="1">
    <source>
        <dbReference type="ARBA" id="ARBA00004141"/>
    </source>
</evidence>
<keyword evidence="6" id="KW-1185">Reference proteome</keyword>
<dbReference type="GO" id="GO:0015267">
    <property type="term" value="F:channel activity"/>
    <property type="evidence" value="ECO:0007669"/>
    <property type="project" value="TreeGrafter"/>
</dbReference>
<evidence type="ECO:0000256" key="2">
    <source>
        <dbReference type="ARBA" id="ARBA00022692"/>
    </source>
</evidence>
<dbReference type="EMBL" id="JAWDGP010006989">
    <property type="protein sequence ID" value="KAK3731723.1"/>
    <property type="molecule type" value="Genomic_DNA"/>
</dbReference>
<evidence type="ECO:0000256" key="3">
    <source>
        <dbReference type="ARBA" id="ARBA00022989"/>
    </source>
</evidence>
<evidence type="ECO:0000313" key="6">
    <source>
        <dbReference type="Proteomes" id="UP001283361"/>
    </source>
</evidence>
<dbReference type="PANTHER" id="PTHR21191:SF16">
    <property type="entry name" value="AQUAPORIN"/>
    <property type="match status" value="1"/>
</dbReference>
<dbReference type="InterPro" id="IPR051883">
    <property type="entry name" value="AQP11/12_channel"/>
</dbReference>
<evidence type="ECO:0000313" key="5">
    <source>
        <dbReference type="EMBL" id="KAK3731723.1"/>
    </source>
</evidence>
<keyword evidence="3" id="KW-1133">Transmembrane helix</keyword>
<name>A0AAE1CS41_9GAST</name>
<dbReference type="AlphaFoldDB" id="A0AAE1CS41"/>
<comment type="subcellular location">
    <subcellularLocation>
        <location evidence="1">Membrane</location>
        <topology evidence="1">Multi-pass membrane protein</topology>
    </subcellularLocation>
</comment>
<keyword evidence="4" id="KW-0472">Membrane</keyword>
<comment type="caution">
    <text evidence="5">The sequence shown here is derived from an EMBL/GenBank/DDBJ whole genome shotgun (WGS) entry which is preliminary data.</text>
</comment>
<dbReference type="GO" id="GO:0016020">
    <property type="term" value="C:membrane"/>
    <property type="evidence" value="ECO:0007669"/>
    <property type="project" value="UniProtKB-SubCell"/>
</dbReference>
<protein>
    <submittedName>
        <fullName evidence="5">Uncharacterized protein</fullName>
    </submittedName>
</protein>
<keyword evidence="2" id="KW-0812">Transmembrane</keyword>
<dbReference type="GO" id="GO:0005737">
    <property type="term" value="C:cytoplasm"/>
    <property type="evidence" value="ECO:0007669"/>
    <property type="project" value="TreeGrafter"/>
</dbReference>
<dbReference type="PANTHER" id="PTHR21191">
    <property type="entry name" value="AQUAPORIN"/>
    <property type="match status" value="1"/>
</dbReference>
<dbReference type="Proteomes" id="UP001283361">
    <property type="component" value="Unassembled WGS sequence"/>
</dbReference>
<proteinExistence type="predicted"/>
<dbReference type="InterPro" id="IPR023271">
    <property type="entry name" value="Aquaporin-like"/>
</dbReference>